<evidence type="ECO:0000256" key="12">
    <source>
        <dbReference type="ARBA" id="ARBA00023136"/>
    </source>
</evidence>
<keyword evidence="7 13" id="KW-0812">Transmembrane</keyword>
<keyword evidence="8" id="KW-0283">Flagellar rotation</keyword>
<comment type="similarity">
    <text evidence="2">Belongs to the MotA family.</text>
</comment>
<keyword evidence="5" id="KW-0145">Chemotaxis</keyword>
<keyword evidence="16" id="KW-0969">Cilium</keyword>
<keyword evidence="11" id="KW-0406">Ion transport</keyword>
<keyword evidence="17" id="KW-1185">Reference proteome</keyword>
<evidence type="ECO:0000259" key="14">
    <source>
        <dbReference type="Pfam" id="PF01618"/>
    </source>
</evidence>
<feature type="transmembrane region" description="Helical" evidence="13">
    <location>
        <begin position="35"/>
        <end position="54"/>
    </location>
</feature>
<dbReference type="EMBL" id="JBGXBU010000005">
    <property type="protein sequence ID" value="MFM4893784.1"/>
    <property type="molecule type" value="Genomic_DNA"/>
</dbReference>
<dbReference type="InterPro" id="IPR000540">
    <property type="entry name" value="Flag_MotA_CS"/>
</dbReference>
<dbReference type="InterPro" id="IPR047055">
    <property type="entry name" value="MotA-like"/>
</dbReference>
<feature type="transmembrane region" description="Helical" evidence="13">
    <location>
        <begin position="171"/>
        <end position="191"/>
    </location>
</feature>
<keyword evidence="16" id="KW-0966">Cell projection</keyword>
<keyword evidence="9" id="KW-0375">Hydrogen ion transport</keyword>
<dbReference type="PANTHER" id="PTHR30433">
    <property type="entry name" value="CHEMOTAXIS PROTEIN MOTA"/>
    <property type="match status" value="1"/>
</dbReference>
<dbReference type="InterPro" id="IPR002898">
    <property type="entry name" value="MotA_ExbB_proton_chnl"/>
</dbReference>
<evidence type="ECO:0000313" key="17">
    <source>
        <dbReference type="Proteomes" id="UP001630969"/>
    </source>
</evidence>
<comment type="subcellular location">
    <subcellularLocation>
        <location evidence="1">Cell inner membrane</location>
        <topology evidence="1">Multi-pass membrane protein</topology>
    </subcellularLocation>
</comment>
<proteinExistence type="inferred from homology"/>
<dbReference type="InterPro" id="IPR022522">
    <property type="entry name" value="Flagellar_motor_stator_MotA"/>
</dbReference>
<dbReference type="RefSeq" id="WP_392441328.1">
    <property type="nucleotide sequence ID" value="NZ_JBGXBU010000005.1"/>
</dbReference>
<dbReference type="GeneID" id="97221207"/>
<evidence type="ECO:0000256" key="8">
    <source>
        <dbReference type="ARBA" id="ARBA00022779"/>
    </source>
</evidence>
<keyword evidence="4" id="KW-1003">Cell membrane</keyword>
<protein>
    <submittedName>
        <fullName evidence="16">Lateral flagellar motor stator protein LafT</fullName>
    </submittedName>
</protein>
<evidence type="ECO:0000256" key="10">
    <source>
        <dbReference type="ARBA" id="ARBA00022989"/>
    </source>
</evidence>
<keyword evidence="6" id="KW-0997">Cell inner membrane</keyword>
<organism evidence="16 17">
    <name type="scientific">Aeromonas bivalvium</name>
    <dbReference type="NCBI Taxonomy" id="440079"/>
    <lineage>
        <taxon>Bacteria</taxon>
        <taxon>Pseudomonadati</taxon>
        <taxon>Pseudomonadota</taxon>
        <taxon>Gammaproteobacteria</taxon>
        <taxon>Aeromonadales</taxon>
        <taxon>Aeromonadaceae</taxon>
        <taxon>Aeromonas</taxon>
    </lineage>
</organism>
<evidence type="ECO:0000256" key="3">
    <source>
        <dbReference type="ARBA" id="ARBA00022448"/>
    </source>
</evidence>
<dbReference type="Proteomes" id="UP001630969">
    <property type="component" value="Unassembled WGS sequence"/>
</dbReference>
<evidence type="ECO:0000256" key="7">
    <source>
        <dbReference type="ARBA" id="ARBA00022692"/>
    </source>
</evidence>
<dbReference type="PROSITE" id="PS01307">
    <property type="entry name" value="MOTA"/>
    <property type="match status" value="1"/>
</dbReference>
<accession>A0ABW9GT45</accession>
<keyword evidence="16" id="KW-0282">Flagellum</keyword>
<evidence type="ECO:0000256" key="2">
    <source>
        <dbReference type="ARBA" id="ARBA00008038"/>
    </source>
</evidence>
<comment type="caution">
    <text evidence="16">The sequence shown here is derived from an EMBL/GenBank/DDBJ whole genome shotgun (WGS) entry which is preliminary data.</text>
</comment>
<evidence type="ECO:0000256" key="1">
    <source>
        <dbReference type="ARBA" id="ARBA00004429"/>
    </source>
</evidence>
<evidence type="ECO:0000256" key="4">
    <source>
        <dbReference type="ARBA" id="ARBA00022475"/>
    </source>
</evidence>
<evidence type="ECO:0000256" key="5">
    <source>
        <dbReference type="ARBA" id="ARBA00022500"/>
    </source>
</evidence>
<evidence type="ECO:0000256" key="6">
    <source>
        <dbReference type="ARBA" id="ARBA00022519"/>
    </source>
</evidence>
<dbReference type="InterPro" id="IPR046786">
    <property type="entry name" value="MotA_N"/>
</dbReference>
<keyword evidence="3" id="KW-0813">Transport</keyword>
<dbReference type="Pfam" id="PF01618">
    <property type="entry name" value="MotA_ExbB"/>
    <property type="match status" value="1"/>
</dbReference>
<evidence type="ECO:0000259" key="15">
    <source>
        <dbReference type="Pfam" id="PF20560"/>
    </source>
</evidence>
<evidence type="ECO:0000256" key="9">
    <source>
        <dbReference type="ARBA" id="ARBA00022781"/>
    </source>
</evidence>
<dbReference type="PANTHER" id="PTHR30433:SF4">
    <property type="entry name" value="MOTILITY PROTEIN A"/>
    <property type="match status" value="1"/>
</dbReference>
<dbReference type="Pfam" id="PF20560">
    <property type="entry name" value="MotA_N"/>
    <property type="match status" value="1"/>
</dbReference>
<sequence length="285" mass="31712">MQKQLGLGIIFVCVLGGFMMAGGRLLALWQPAEMVIIFGAAIGSMFIGNSKEVLHEMWRQIKQVAKPNKEERELYRELLTLMHQLLEETRSKGLKALDEHIENPQQSSVFLMYPQIAEDPQLLGFIIDNLRLLGMGKISPHELETMLEQEIMAIEEEMLKPAHALHKTGEACPGFGILAAVMGIIITMQQLDGPLTAIGVHVAAALVGTFIGIFMCYCLLEPMSSAMEDLVKRRISLLMCVKSILLAQLRGKQPLLAVDSGRKVLEPDVKPSFMELEDWVTNKAM</sequence>
<gene>
    <name evidence="16" type="primary">lafT</name>
    <name evidence="16" type="ORF">ACEUDJ_13000</name>
</gene>
<evidence type="ECO:0000313" key="16">
    <source>
        <dbReference type="EMBL" id="MFM4893784.1"/>
    </source>
</evidence>
<feature type="transmembrane region" description="Helical" evidence="13">
    <location>
        <begin position="7"/>
        <end position="29"/>
    </location>
</feature>
<keyword evidence="12 13" id="KW-0472">Membrane</keyword>
<evidence type="ECO:0000256" key="11">
    <source>
        <dbReference type="ARBA" id="ARBA00023065"/>
    </source>
</evidence>
<name>A0ABW9GT45_9GAMM</name>
<feature type="domain" description="Motility protein A N-terminal" evidence="15">
    <location>
        <begin position="5"/>
        <end position="93"/>
    </location>
</feature>
<dbReference type="NCBIfam" id="TIGR03818">
    <property type="entry name" value="MotA1"/>
    <property type="match status" value="1"/>
</dbReference>
<feature type="transmembrane region" description="Helical" evidence="13">
    <location>
        <begin position="197"/>
        <end position="220"/>
    </location>
</feature>
<feature type="domain" description="MotA/TolQ/ExbB proton channel" evidence="14">
    <location>
        <begin position="136"/>
        <end position="236"/>
    </location>
</feature>
<reference evidence="16 17" key="1">
    <citation type="submission" date="2024-09" db="EMBL/GenBank/DDBJ databases">
        <title>Aeromonas strains Genome sequencing and assembly.</title>
        <authorList>
            <person name="Hu X."/>
            <person name="Tang B."/>
        </authorList>
    </citation>
    <scope>NUCLEOTIDE SEQUENCE [LARGE SCALE GENOMIC DNA]</scope>
    <source>
        <strain evidence="16 17">NB23SCDHY001</strain>
    </source>
</reference>
<evidence type="ECO:0000256" key="13">
    <source>
        <dbReference type="SAM" id="Phobius"/>
    </source>
</evidence>
<keyword evidence="10 13" id="KW-1133">Transmembrane helix</keyword>